<evidence type="ECO:0000313" key="2">
    <source>
        <dbReference type="EMBL" id="EGT40700.1"/>
    </source>
</evidence>
<keyword evidence="3" id="KW-1185">Reference proteome</keyword>
<name>G0MB12_CAEBE</name>
<sequence length="445" mass="50966">MEEERQAFIAQMMEVTNCDEGVALNYLTRTNYDVEIAVRHFFEGTIPAVIANDPSPSDSTASSSTTSLPTPKEETVPPIESRAVLPRYHSLLQFFTQFITLPVRLPLIVLNFFYSYFFGPPTPVYVHIFDYISEHHPKCTEEMKNVFYNKPLNSLRRDLPTNSWKFLIAYIHEPSGSPDFLLSLFRSSFAEQVRGRGGVFFGCVMGSDDATKLRPDRAFGRNHKSCILVFIIRGTSLTRKLMIENLSNPEAVATNIDLALIDMIADEADRDARNREQNEARRLMEEQNREYQASLQRDLERIAKSKSDEAAAKKAQEEEEKKQREAEERLNKVNTYKKQCMEDTTASSGAHDILIRFPTGKKVIKFNADEKLEKLFEEAMKSDMCPVYFQMHQTFPKRAVPCLPQWYFDILALEELEPKPECLSSGSTFQEMGITHGSMVFIDNL</sequence>
<gene>
    <name evidence="2" type="ORF">CAEBREN_11078</name>
</gene>
<dbReference type="STRING" id="135651.G0MB12"/>
<dbReference type="EMBL" id="GL379788">
    <property type="protein sequence ID" value="EGT40700.1"/>
    <property type="molecule type" value="Genomic_DNA"/>
</dbReference>
<dbReference type="Pfam" id="PF14555">
    <property type="entry name" value="UBA_4"/>
    <property type="match status" value="1"/>
</dbReference>
<dbReference type="CDD" id="cd14273">
    <property type="entry name" value="UBA_TAP-C_like"/>
    <property type="match status" value="1"/>
</dbReference>
<dbReference type="InParanoid" id="G0MB12"/>
<evidence type="ECO:0000256" key="1">
    <source>
        <dbReference type="SAM" id="MobiDB-lite"/>
    </source>
</evidence>
<dbReference type="Proteomes" id="UP000008068">
    <property type="component" value="Unassembled WGS sequence"/>
</dbReference>
<feature type="compositionally biased region" description="Low complexity" evidence="1">
    <location>
        <begin position="54"/>
        <end position="70"/>
    </location>
</feature>
<dbReference type="SUPFAM" id="SSF54236">
    <property type="entry name" value="Ubiquitin-like"/>
    <property type="match status" value="1"/>
</dbReference>
<dbReference type="PANTHER" id="PTHR23322">
    <property type="entry name" value="FAS-ASSOCIATED PROTEIN"/>
    <property type="match status" value="1"/>
</dbReference>
<dbReference type="Gene3D" id="3.10.20.90">
    <property type="entry name" value="Phosphatidylinositol 3-kinase Catalytic Subunit, Chain A, domain 1"/>
    <property type="match status" value="1"/>
</dbReference>
<evidence type="ECO:0000313" key="3">
    <source>
        <dbReference type="Proteomes" id="UP000008068"/>
    </source>
</evidence>
<accession>G0MB12</accession>
<dbReference type="eggNOG" id="KOG1363">
    <property type="taxonomic scope" value="Eukaryota"/>
</dbReference>
<dbReference type="OrthoDB" id="1026733at2759"/>
<feature type="region of interest" description="Disordered" evidence="1">
    <location>
        <begin position="53"/>
        <end position="76"/>
    </location>
</feature>
<dbReference type="PANTHER" id="PTHR23322:SF93">
    <property type="entry name" value="UBX DOMAIN-CONTAINING PROTEIN 8"/>
    <property type="match status" value="1"/>
</dbReference>
<dbReference type="InterPro" id="IPR029071">
    <property type="entry name" value="Ubiquitin-like_domsf"/>
</dbReference>
<organism evidence="3">
    <name type="scientific">Caenorhabditis brenneri</name>
    <name type="common">Nematode worm</name>
    <dbReference type="NCBI Taxonomy" id="135651"/>
    <lineage>
        <taxon>Eukaryota</taxon>
        <taxon>Metazoa</taxon>
        <taxon>Ecdysozoa</taxon>
        <taxon>Nematoda</taxon>
        <taxon>Chromadorea</taxon>
        <taxon>Rhabditida</taxon>
        <taxon>Rhabditina</taxon>
        <taxon>Rhabditomorpha</taxon>
        <taxon>Rhabditoidea</taxon>
        <taxon>Rhabditidae</taxon>
        <taxon>Peloderinae</taxon>
        <taxon>Caenorhabditis</taxon>
    </lineage>
</organism>
<reference evidence="3" key="1">
    <citation type="submission" date="2011-07" db="EMBL/GenBank/DDBJ databases">
        <authorList>
            <consortium name="Caenorhabditis brenneri Sequencing and Analysis Consortium"/>
            <person name="Wilson R.K."/>
        </authorList>
    </citation>
    <scope>NUCLEOTIDE SEQUENCE [LARGE SCALE GENOMIC DNA]</scope>
    <source>
        <strain evidence="3">PB2801</strain>
    </source>
</reference>
<dbReference type="InterPro" id="IPR050730">
    <property type="entry name" value="UBX_domain-protein"/>
</dbReference>
<dbReference type="AlphaFoldDB" id="G0MB12"/>
<protein>
    <recommendedName>
        <fullName evidence="4">UBX domain-containing protein</fullName>
    </recommendedName>
</protein>
<dbReference type="HOGENOM" id="CLU_594813_0_0_1"/>
<dbReference type="InterPro" id="IPR009060">
    <property type="entry name" value="UBA-like_sf"/>
</dbReference>
<dbReference type="OMA" id="HFFEGTI"/>
<dbReference type="FunCoup" id="G0MB12">
    <property type="interactions" value="33"/>
</dbReference>
<dbReference type="SUPFAM" id="SSF46934">
    <property type="entry name" value="UBA-like"/>
    <property type="match status" value="1"/>
</dbReference>
<dbReference type="GO" id="GO:0043130">
    <property type="term" value="F:ubiquitin binding"/>
    <property type="evidence" value="ECO:0007669"/>
    <property type="project" value="TreeGrafter"/>
</dbReference>
<evidence type="ECO:0008006" key="4">
    <source>
        <dbReference type="Google" id="ProtNLM"/>
    </source>
</evidence>
<feature type="region of interest" description="Disordered" evidence="1">
    <location>
        <begin position="305"/>
        <end position="330"/>
    </location>
</feature>
<dbReference type="Gene3D" id="1.10.8.10">
    <property type="entry name" value="DNA helicase RuvA subunit, C-terminal domain"/>
    <property type="match status" value="1"/>
</dbReference>
<proteinExistence type="predicted"/>